<dbReference type="AlphaFoldDB" id="A0A918UL59"/>
<dbReference type="Proteomes" id="UP000648075">
    <property type="component" value="Unassembled WGS sequence"/>
</dbReference>
<gene>
    <name evidence="1" type="ORF">GCM10011614_35320</name>
</gene>
<comment type="caution">
    <text evidence="1">The sequence shown here is derived from an EMBL/GenBank/DDBJ whole genome shotgun (WGS) entry which is preliminary data.</text>
</comment>
<protein>
    <submittedName>
        <fullName evidence="1">Uncharacterized protein</fullName>
    </submittedName>
</protein>
<reference evidence="1" key="2">
    <citation type="submission" date="2020-09" db="EMBL/GenBank/DDBJ databases">
        <authorList>
            <person name="Sun Q."/>
            <person name="Kim S."/>
        </authorList>
    </citation>
    <scope>NUCLEOTIDE SEQUENCE</scope>
    <source>
        <strain evidence="1">KCTC 32255</strain>
    </source>
</reference>
<name>A0A918UL59_9SPHN</name>
<reference evidence="1" key="1">
    <citation type="journal article" date="2014" name="Int. J. Syst. Evol. Microbiol.">
        <title>Complete genome sequence of Corynebacterium casei LMG S-19264T (=DSM 44701T), isolated from a smear-ripened cheese.</title>
        <authorList>
            <consortium name="US DOE Joint Genome Institute (JGI-PGF)"/>
            <person name="Walter F."/>
            <person name="Albersmeier A."/>
            <person name="Kalinowski J."/>
            <person name="Ruckert C."/>
        </authorList>
    </citation>
    <scope>NUCLEOTIDE SEQUENCE</scope>
    <source>
        <strain evidence="1">KCTC 32255</strain>
    </source>
</reference>
<proteinExistence type="predicted"/>
<evidence type="ECO:0000313" key="1">
    <source>
        <dbReference type="EMBL" id="GGZ17764.1"/>
    </source>
</evidence>
<evidence type="ECO:0000313" key="2">
    <source>
        <dbReference type="Proteomes" id="UP000648075"/>
    </source>
</evidence>
<organism evidence="1 2">
    <name type="scientific">Novosphingobium colocasiae</name>
    <dbReference type="NCBI Taxonomy" id="1256513"/>
    <lineage>
        <taxon>Bacteria</taxon>
        <taxon>Pseudomonadati</taxon>
        <taxon>Pseudomonadota</taxon>
        <taxon>Alphaproteobacteria</taxon>
        <taxon>Sphingomonadales</taxon>
        <taxon>Sphingomonadaceae</taxon>
        <taxon>Novosphingobium</taxon>
    </lineage>
</organism>
<sequence length="92" mass="10355">MNFHAAVYPSQLALQLADLGILARIAGYDLRQLPLPRIQRVRTDPEALRDLRYRIPAFGDLGHRITPFGKLRRGLNSSLKFGFPIIASCPQN</sequence>
<keyword evidence="2" id="KW-1185">Reference proteome</keyword>
<accession>A0A918UL59</accession>
<dbReference type="EMBL" id="BMZA01000040">
    <property type="protein sequence ID" value="GGZ17764.1"/>
    <property type="molecule type" value="Genomic_DNA"/>
</dbReference>